<keyword evidence="2" id="KW-1185">Reference proteome</keyword>
<sequence length="123" mass="13955">MVSVGENDISMKISSMEHLLLYSCVCFCPSSIFGTRLSFTFEFEVSAHSKVFIAPSSKGIGDGEPEPAAERIASFHRYDDGVHRIASFHRYDDDVHRTASFHRYDDGVHRIASFHRYDDEFTG</sequence>
<protein>
    <submittedName>
        <fullName evidence="1">Uncharacterized protein</fullName>
    </submittedName>
</protein>
<comment type="caution">
    <text evidence="1">The sequence shown here is derived from an EMBL/GenBank/DDBJ whole genome shotgun (WGS) entry which is preliminary data.</text>
</comment>
<name>A0AAV3ZZM3_9GAST</name>
<dbReference type="AlphaFoldDB" id="A0AAV3ZZM3"/>
<dbReference type="Proteomes" id="UP000735302">
    <property type="component" value="Unassembled WGS sequence"/>
</dbReference>
<evidence type="ECO:0000313" key="2">
    <source>
        <dbReference type="Proteomes" id="UP000735302"/>
    </source>
</evidence>
<evidence type="ECO:0000313" key="1">
    <source>
        <dbReference type="EMBL" id="GFO00027.1"/>
    </source>
</evidence>
<organism evidence="1 2">
    <name type="scientific">Plakobranchus ocellatus</name>
    <dbReference type="NCBI Taxonomy" id="259542"/>
    <lineage>
        <taxon>Eukaryota</taxon>
        <taxon>Metazoa</taxon>
        <taxon>Spiralia</taxon>
        <taxon>Lophotrochozoa</taxon>
        <taxon>Mollusca</taxon>
        <taxon>Gastropoda</taxon>
        <taxon>Heterobranchia</taxon>
        <taxon>Euthyneura</taxon>
        <taxon>Panpulmonata</taxon>
        <taxon>Sacoglossa</taxon>
        <taxon>Placobranchoidea</taxon>
        <taxon>Plakobranchidae</taxon>
        <taxon>Plakobranchus</taxon>
    </lineage>
</organism>
<proteinExistence type="predicted"/>
<reference evidence="1 2" key="1">
    <citation type="journal article" date="2021" name="Elife">
        <title>Chloroplast acquisition without the gene transfer in kleptoplastic sea slugs, Plakobranchus ocellatus.</title>
        <authorList>
            <person name="Maeda T."/>
            <person name="Takahashi S."/>
            <person name="Yoshida T."/>
            <person name="Shimamura S."/>
            <person name="Takaki Y."/>
            <person name="Nagai Y."/>
            <person name="Toyoda A."/>
            <person name="Suzuki Y."/>
            <person name="Arimoto A."/>
            <person name="Ishii H."/>
            <person name="Satoh N."/>
            <person name="Nishiyama T."/>
            <person name="Hasebe M."/>
            <person name="Maruyama T."/>
            <person name="Minagawa J."/>
            <person name="Obokata J."/>
            <person name="Shigenobu S."/>
        </authorList>
    </citation>
    <scope>NUCLEOTIDE SEQUENCE [LARGE SCALE GENOMIC DNA]</scope>
</reference>
<accession>A0AAV3ZZM3</accession>
<gene>
    <name evidence="1" type="ORF">PoB_002653200</name>
</gene>
<dbReference type="EMBL" id="BLXT01003024">
    <property type="protein sequence ID" value="GFO00027.1"/>
    <property type="molecule type" value="Genomic_DNA"/>
</dbReference>